<dbReference type="Proteomes" id="UP000216991">
    <property type="component" value="Unassembled WGS sequence"/>
</dbReference>
<evidence type="ECO:0000313" key="9">
    <source>
        <dbReference type="Proteomes" id="UP000216991"/>
    </source>
</evidence>
<evidence type="ECO:0000256" key="6">
    <source>
        <dbReference type="RuleBase" id="RU000477"/>
    </source>
</evidence>
<dbReference type="AlphaFoldDB" id="A0A255YJ56"/>
<evidence type="ECO:0000256" key="1">
    <source>
        <dbReference type="ARBA" id="ARBA00004141"/>
    </source>
</evidence>
<keyword evidence="6" id="KW-0813">Transport</keyword>
<keyword evidence="4 7" id="KW-1133">Transmembrane helix</keyword>
<feature type="transmembrane region" description="Helical" evidence="7">
    <location>
        <begin position="79"/>
        <end position="104"/>
    </location>
</feature>
<dbReference type="Pfam" id="PF00230">
    <property type="entry name" value="MIP"/>
    <property type="match status" value="1"/>
</dbReference>
<dbReference type="PANTHER" id="PTHR19139">
    <property type="entry name" value="AQUAPORIN TRANSPORTER"/>
    <property type="match status" value="1"/>
</dbReference>
<reference evidence="8 9" key="1">
    <citation type="submission" date="2017-07" db="EMBL/GenBank/DDBJ databases">
        <title>Sandarakinorhabdus cyanobacteriorum sp. nov., a novel bacterium isolated from cyanobacterial aggregates in a eutrophic lake.</title>
        <authorList>
            <person name="Cai H."/>
        </authorList>
    </citation>
    <scope>NUCLEOTIDE SEQUENCE [LARGE SCALE GENOMIC DNA]</scope>
    <source>
        <strain evidence="8 9">TH057</strain>
    </source>
</reference>
<dbReference type="InterPro" id="IPR034294">
    <property type="entry name" value="Aquaporin_transptr"/>
</dbReference>
<organism evidence="8 9">
    <name type="scientific">Sandarakinorhabdus cyanobacteriorum</name>
    <dbReference type="NCBI Taxonomy" id="1981098"/>
    <lineage>
        <taxon>Bacteria</taxon>
        <taxon>Pseudomonadati</taxon>
        <taxon>Pseudomonadota</taxon>
        <taxon>Alphaproteobacteria</taxon>
        <taxon>Sphingomonadales</taxon>
        <taxon>Sphingosinicellaceae</taxon>
        <taxon>Sandarakinorhabdus</taxon>
    </lineage>
</organism>
<comment type="caution">
    <text evidence="8">The sequence shown here is derived from an EMBL/GenBank/DDBJ whole genome shotgun (WGS) entry which is preliminary data.</text>
</comment>
<dbReference type="SUPFAM" id="SSF81338">
    <property type="entry name" value="Aquaporin-like"/>
    <property type="match status" value="1"/>
</dbReference>
<evidence type="ECO:0000313" key="8">
    <source>
        <dbReference type="EMBL" id="OYQ29302.1"/>
    </source>
</evidence>
<feature type="transmembrane region" description="Helical" evidence="7">
    <location>
        <begin position="35"/>
        <end position="58"/>
    </location>
</feature>
<evidence type="ECO:0000256" key="2">
    <source>
        <dbReference type="ARBA" id="ARBA00006175"/>
    </source>
</evidence>
<evidence type="ECO:0000256" key="3">
    <source>
        <dbReference type="ARBA" id="ARBA00022692"/>
    </source>
</evidence>
<evidence type="ECO:0000256" key="5">
    <source>
        <dbReference type="ARBA" id="ARBA00023136"/>
    </source>
</evidence>
<name>A0A255YJ56_9SPHN</name>
<dbReference type="Gene3D" id="1.20.1080.10">
    <property type="entry name" value="Glycerol uptake facilitator protein"/>
    <property type="match status" value="2"/>
</dbReference>
<accession>A0A255YJ56</accession>
<dbReference type="OrthoDB" id="9807293at2"/>
<dbReference type="InterPro" id="IPR023271">
    <property type="entry name" value="Aquaporin-like"/>
</dbReference>
<feature type="transmembrane region" description="Helical" evidence="7">
    <location>
        <begin position="119"/>
        <end position="139"/>
    </location>
</feature>
<feature type="transmembrane region" description="Helical" evidence="7">
    <location>
        <begin position="151"/>
        <end position="172"/>
    </location>
</feature>
<evidence type="ECO:0000256" key="4">
    <source>
        <dbReference type="ARBA" id="ARBA00022989"/>
    </source>
</evidence>
<dbReference type="PRINTS" id="PR00783">
    <property type="entry name" value="MINTRINSICP"/>
</dbReference>
<comment type="similarity">
    <text evidence="2 6">Belongs to the MIP/aquaporin (TC 1.A.8) family.</text>
</comment>
<dbReference type="RefSeq" id="WP_094473598.1">
    <property type="nucleotide sequence ID" value="NZ_NOXT01000106.1"/>
</dbReference>
<sequence>MRILWAEAVGTFFLFATVVGSGVLAQQLGGGNVLLGVLAVTVATVFMLQLLVTMLGPVSGAQFNPVVSLVLRLRGQSTWGATLVMVAVQVAAGVAAVLAVHAMYDLPLLQVATNARGGAGLMLGEFIATFGLILTVLLTGRHAPQAGATSVALYIGAAILFTSSTCFANPAITIARALTDTFTGIAPADAPGFIAAQFAGGLVAHWLERVIYPEG</sequence>
<dbReference type="PANTHER" id="PTHR19139:SF199">
    <property type="entry name" value="MIP17260P"/>
    <property type="match status" value="1"/>
</dbReference>
<dbReference type="EMBL" id="NOXT01000106">
    <property type="protein sequence ID" value="OYQ29302.1"/>
    <property type="molecule type" value="Genomic_DNA"/>
</dbReference>
<dbReference type="GO" id="GO:0015250">
    <property type="term" value="F:water channel activity"/>
    <property type="evidence" value="ECO:0007669"/>
    <property type="project" value="TreeGrafter"/>
</dbReference>
<keyword evidence="5 7" id="KW-0472">Membrane</keyword>
<comment type="subcellular location">
    <subcellularLocation>
        <location evidence="1">Membrane</location>
        <topology evidence="1">Multi-pass membrane protein</topology>
    </subcellularLocation>
</comment>
<keyword evidence="3 6" id="KW-0812">Transmembrane</keyword>
<dbReference type="InterPro" id="IPR000425">
    <property type="entry name" value="MIP"/>
</dbReference>
<dbReference type="GO" id="GO:0005886">
    <property type="term" value="C:plasma membrane"/>
    <property type="evidence" value="ECO:0007669"/>
    <property type="project" value="TreeGrafter"/>
</dbReference>
<proteinExistence type="inferred from homology"/>
<keyword evidence="9" id="KW-1185">Reference proteome</keyword>
<protein>
    <submittedName>
        <fullName evidence="8">Aquaporin family protein</fullName>
    </submittedName>
</protein>
<gene>
    <name evidence="8" type="ORF">CHU93_08170</name>
</gene>
<evidence type="ECO:0000256" key="7">
    <source>
        <dbReference type="SAM" id="Phobius"/>
    </source>
</evidence>